<dbReference type="Proteomes" id="UP000637239">
    <property type="component" value="Chromosome 4"/>
</dbReference>
<feature type="repeat" description="ANK" evidence="1">
    <location>
        <begin position="406"/>
        <end position="435"/>
    </location>
</feature>
<protein>
    <recommendedName>
        <fullName evidence="4">Ankyrin repeat protein</fullName>
    </recommendedName>
</protein>
<organism evidence="2 3">
    <name type="scientific">Aspergillus chevalieri</name>
    <name type="common">Eurotium chevalieri</name>
    <dbReference type="NCBI Taxonomy" id="182096"/>
    <lineage>
        <taxon>Eukaryota</taxon>
        <taxon>Fungi</taxon>
        <taxon>Dikarya</taxon>
        <taxon>Ascomycota</taxon>
        <taxon>Pezizomycotina</taxon>
        <taxon>Eurotiomycetes</taxon>
        <taxon>Eurotiomycetidae</taxon>
        <taxon>Eurotiales</taxon>
        <taxon>Aspergillaceae</taxon>
        <taxon>Aspergillus</taxon>
        <taxon>Aspergillus subgen. Aspergillus</taxon>
    </lineage>
</organism>
<dbReference type="InterPro" id="IPR002110">
    <property type="entry name" value="Ankyrin_rpt"/>
</dbReference>
<reference evidence="2" key="1">
    <citation type="submission" date="2021-01" db="EMBL/GenBank/DDBJ databases">
        <authorList>
            <consortium name="Aspergillus chevalieri M1 genome sequencing consortium"/>
            <person name="Kazuki M."/>
            <person name="Futagami T."/>
        </authorList>
    </citation>
    <scope>NUCLEOTIDE SEQUENCE</scope>
    <source>
        <strain evidence="2">M1</strain>
    </source>
</reference>
<dbReference type="RefSeq" id="XP_043136049.1">
    <property type="nucleotide sequence ID" value="XM_043278251.1"/>
</dbReference>
<dbReference type="PROSITE" id="PS50297">
    <property type="entry name" value="ANK_REP_REGION"/>
    <property type="match status" value="5"/>
</dbReference>
<gene>
    <name evidence="2" type="ORF">ACHE_40091A</name>
</gene>
<dbReference type="AlphaFoldDB" id="A0A7R7ZNQ3"/>
<feature type="repeat" description="ANK" evidence="1">
    <location>
        <begin position="854"/>
        <end position="886"/>
    </location>
</feature>
<dbReference type="SMART" id="SM00248">
    <property type="entry name" value="ANK"/>
    <property type="match status" value="12"/>
</dbReference>
<evidence type="ECO:0000256" key="1">
    <source>
        <dbReference type="PROSITE-ProRule" id="PRU00023"/>
    </source>
</evidence>
<keyword evidence="1" id="KW-0040">ANK repeat</keyword>
<accession>A0A7R7ZNQ3</accession>
<feature type="repeat" description="ANK" evidence="1">
    <location>
        <begin position="233"/>
        <end position="267"/>
    </location>
</feature>
<evidence type="ECO:0000313" key="2">
    <source>
        <dbReference type="EMBL" id="BCR87527.1"/>
    </source>
</evidence>
<feature type="repeat" description="ANK" evidence="1">
    <location>
        <begin position="328"/>
        <end position="356"/>
    </location>
</feature>
<dbReference type="EMBL" id="AP024419">
    <property type="protein sequence ID" value="BCR87527.1"/>
    <property type="molecule type" value="Genomic_DNA"/>
</dbReference>
<dbReference type="GeneID" id="66981886"/>
<dbReference type="InterPro" id="IPR051616">
    <property type="entry name" value="Cul2-RING_E3_ligase_SR"/>
</dbReference>
<keyword evidence="3" id="KW-1185">Reference proteome</keyword>
<dbReference type="PANTHER" id="PTHR46224">
    <property type="entry name" value="ANKYRIN REPEAT FAMILY PROTEIN"/>
    <property type="match status" value="1"/>
</dbReference>
<dbReference type="SUPFAM" id="SSF48403">
    <property type="entry name" value="Ankyrin repeat"/>
    <property type="match status" value="2"/>
</dbReference>
<evidence type="ECO:0008006" key="4">
    <source>
        <dbReference type="Google" id="ProtNLM"/>
    </source>
</evidence>
<dbReference type="Pfam" id="PF12796">
    <property type="entry name" value="Ank_2"/>
    <property type="match status" value="2"/>
</dbReference>
<sequence length="955" mass="103502">MDIFASAPSPDTPEWVVVCTPVSPGMRLEWNASLPWLRFISLLRPGPNQDAPSPSSSLTVPSPREVNVSCHIASRELMRRLASIVQWDRLNNPPNIYSSSRTTAALMILMPEDSEVKHLTLSSALGDSNQSGRNRLILELFLLSNNLVSHAPGGRSEGSMLSDDRRVMEMFNESGWNNIKHIQMLLSTHEPTAGAIAEKLFASAVRLVAMDTVKNMLEAGMDPNATVDTIHYGPVSSLQFAALSGKKGLELMQLLLSYGADVNFSHNGNSALEFVICGSKMVSQVLLDHGAIVTPSCLSAVATCKIIDDFVMNIINACPDVNERTGWQDPSALTRAVSHSNVEMIGLLLGRGADVNELVAIDFDNDLAVTTVLGLAAKSMNPQMVQRLLWACRNVNPEFDGLPYVSPLALAVETGNVEITRLLLQGGVNIEVADGQGSMTLLERATRKGPSLWRLLMEYGARVDRPLSDTKHPSSAILVAIKEKQSDLVELLINSGARLNDEYSQPPGTVLGAAIELGDPVLIDKLLTAGARVLKGKLLSRIGNLHTAMHLQQRGVLQRILQISGPTILAAALSARDDDFSHYLLEQNADIAKGFTSSQDSRSVKTPLGAAIRTGNFIFAGTLLSRGAEVTDGDLADAIGHLVVNAEFLQRLLSGVRGNIPTAVGVAVLGNHQYLEVLREANVDPTGAPQLFQDFWDLEEFEFEPPQSVLEIAVILGKEALSLLLHWTTWNPRLTGRALAAAIVFKECDLVDSLLACGPDMQQEVAIRYLLWEDEEDETATERHEIFTPLQAAVKEQLVPVAKVLAKSADVNYLGGGARRRTPLQHAVEKGNMELIKMLLQHGARVDSPPARDGGATALQIAAFQGYIGIARRLIDLGASVNEAPARFNGRTALQGAAEHGRIDMLQMLLDEGALIVGDGEQQYQRAVELAERNGHKAAARLLRSYRNSVQLSTP</sequence>
<dbReference type="Pfam" id="PF00023">
    <property type="entry name" value="Ank"/>
    <property type="match status" value="1"/>
</dbReference>
<dbReference type="PROSITE" id="PS50088">
    <property type="entry name" value="ANK_REPEAT"/>
    <property type="match status" value="6"/>
</dbReference>
<dbReference type="Gene3D" id="1.25.40.20">
    <property type="entry name" value="Ankyrin repeat-containing domain"/>
    <property type="match status" value="4"/>
</dbReference>
<name>A0A7R7ZNQ3_ASPCH</name>
<feature type="repeat" description="ANK" evidence="1">
    <location>
        <begin position="889"/>
        <end position="914"/>
    </location>
</feature>
<dbReference type="KEGG" id="ache:ACHE_40091A"/>
<dbReference type="PANTHER" id="PTHR46224:SF64">
    <property type="entry name" value="IQ MOTIF AND ANKYRIN REPEAT DOMAIN-CONTAINING PROTEIN 1"/>
    <property type="match status" value="1"/>
</dbReference>
<proteinExistence type="predicted"/>
<reference evidence="2" key="2">
    <citation type="submission" date="2021-02" db="EMBL/GenBank/DDBJ databases">
        <title>Aspergillus chevalieri M1 genome sequence.</title>
        <authorList>
            <person name="Kadooka C."/>
            <person name="Mori K."/>
            <person name="Futagami T."/>
        </authorList>
    </citation>
    <scope>NUCLEOTIDE SEQUENCE</scope>
    <source>
        <strain evidence="2">M1</strain>
    </source>
</reference>
<feature type="repeat" description="ANK" evidence="1">
    <location>
        <begin position="819"/>
        <end position="851"/>
    </location>
</feature>
<dbReference type="InterPro" id="IPR036770">
    <property type="entry name" value="Ankyrin_rpt-contain_sf"/>
</dbReference>
<evidence type="ECO:0000313" key="3">
    <source>
        <dbReference type="Proteomes" id="UP000637239"/>
    </source>
</evidence>